<dbReference type="InterPro" id="IPR051966">
    <property type="entry name" value="RPAP3"/>
</dbReference>
<protein>
    <recommendedName>
        <fullName evidence="4">RNA polymerase II-associated protein 3</fullName>
    </recommendedName>
</protein>
<organism evidence="8 9">
    <name type="scientific">Aplysia californica</name>
    <name type="common">California sea hare</name>
    <dbReference type="NCBI Taxonomy" id="6500"/>
    <lineage>
        <taxon>Eukaryota</taxon>
        <taxon>Metazoa</taxon>
        <taxon>Spiralia</taxon>
        <taxon>Lophotrochozoa</taxon>
        <taxon>Mollusca</taxon>
        <taxon>Gastropoda</taxon>
        <taxon>Heterobranchia</taxon>
        <taxon>Euthyneura</taxon>
        <taxon>Tectipleura</taxon>
        <taxon>Aplysiida</taxon>
        <taxon>Aplysioidea</taxon>
        <taxon>Aplysiidae</taxon>
        <taxon>Aplysia</taxon>
    </lineage>
</organism>
<dbReference type="PANTHER" id="PTHR46423">
    <property type="entry name" value="RNA POLYMERASE II-ASSOCIATED PROTEIN 3"/>
    <property type="match status" value="1"/>
</dbReference>
<dbReference type="InterPro" id="IPR025986">
    <property type="entry name" value="RPAP3-like_C"/>
</dbReference>
<feature type="compositionally biased region" description="Low complexity" evidence="6">
    <location>
        <begin position="412"/>
        <end position="442"/>
    </location>
</feature>
<evidence type="ECO:0000256" key="2">
    <source>
        <dbReference type="ARBA" id="ARBA00022803"/>
    </source>
</evidence>
<feature type="compositionally biased region" description="Basic and acidic residues" evidence="6">
    <location>
        <begin position="353"/>
        <end position="378"/>
    </location>
</feature>
<sequence length="570" mass="63959">MSKVSKHEEKMINLQTQMRQNQSELQNYLADLDNWESDIKKKEEKLKSGDAGGKGSNLPPVRNTIHKKKLKKKKKEKEVPSDKPRTGKISGFDFRAWDQFDVEKALEEVDKDEGKKETSSSEYETDEEWELERKKHLAGQEKDKGNDFLKRGDIDKAVEAYSKGMDFDPTNAILPANRAMALLKQQKFAAAELDCTTSISLDPMYVKAYLRRATARSSLGKLDEAVADFNRVLDLEPSNKQAKTEIERLQKELKREDEAPVTTTLTEDECGRVKPIYKPPEERSKKPLFRVPIEEIGIETAARPAPSADQSELAKKISAKEKEDFEKLFVSSASSPAGTKIEELTTTKPALVNERRDMAPEDRASDTKKEIPGHDKIKQVTTPVKAQASQPESRLEEQSRSTSRDTKHKSGSESSSATVSGPKVSAASSLAVSSSSERTSSADTEGAEDKLSPPQTSFQFQADFKQLKRKPESFFQYFQAIPPDNYPKLFGQSIDADILTTILKTLALHPEKVDLYSVLHSLTLVKRFSMTAMFLSRKEKQVVSDLIDSISKTGQRPDSELNSLRKAYDL</sequence>
<keyword evidence="1" id="KW-0677">Repeat</keyword>
<feature type="region of interest" description="Disordered" evidence="6">
    <location>
        <begin position="43"/>
        <end position="90"/>
    </location>
</feature>
<dbReference type="GeneID" id="101857209"/>
<feature type="compositionally biased region" description="Basic and acidic residues" evidence="6">
    <location>
        <begin position="107"/>
        <end position="119"/>
    </location>
</feature>
<gene>
    <name evidence="9" type="primary">LOC101857209</name>
</gene>
<feature type="compositionally biased region" description="Basic and acidic residues" evidence="6">
    <location>
        <begin position="393"/>
        <end position="411"/>
    </location>
</feature>
<keyword evidence="8" id="KW-1185">Reference proteome</keyword>
<evidence type="ECO:0000313" key="8">
    <source>
        <dbReference type="Proteomes" id="UP000694888"/>
    </source>
</evidence>
<dbReference type="RefSeq" id="XP_005108663.1">
    <property type="nucleotide sequence ID" value="XM_005108606.3"/>
</dbReference>
<feature type="domain" description="RNA-polymerase II-associated protein 3-like C-terminal" evidence="7">
    <location>
        <begin position="453"/>
        <end position="540"/>
    </location>
</feature>
<feature type="compositionally biased region" description="Basic residues" evidence="6">
    <location>
        <begin position="64"/>
        <end position="75"/>
    </location>
</feature>
<dbReference type="Pfam" id="PF13181">
    <property type="entry name" value="TPR_8"/>
    <property type="match status" value="1"/>
</dbReference>
<feature type="compositionally biased region" description="Polar residues" evidence="6">
    <location>
        <begin position="379"/>
        <end position="392"/>
    </location>
</feature>
<feature type="compositionally biased region" description="Basic and acidic residues" evidence="6">
    <location>
        <begin position="138"/>
        <end position="148"/>
    </location>
</feature>
<keyword evidence="2 5" id="KW-0802">TPR repeat</keyword>
<comment type="similarity">
    <text evidence="3">Belongs to the RPAP3 family.</text>
</comment>
<dbReference type="Pfam" id="PF13877">
    <property type="entry name" value="RPAP3_C"/>
    <property type="match status" value="1"/>
</dbReference>
<accession>A0ABM0K4M9</accession>
<evidence type="ECO:0000256" key="3">
    <source>
        <dbReference type="ARBA" id="ARBA00038275"/>
    </source>
</evidence>
<dbReference type="InterPro" id="IPR019734">
    <property type="entry name" value="TPR_rpt"/>
</dbReference>
<evidence type="ECO:0000313" key="9">
    <source>
        <dbReference type="RefSeq" id="XP_005108663.1"/>
    </source>
</evidence>
<dbReference type="PROSITE" id="PS50005">
    <property type="entry name" value="TPR"/>
    <property type="match status" value="2"/>
</dbReference>
<feature type="compositionally biased region" description="Basic and acidic residues" evidence="6">
    <location>
        <begin position="76"/>
        <end position="85"/>
    </location>
</feature>
<evidence type="ECO:0000259" key="7">
    <source>
        <dbReference type="Pfam" id="PF13877"/>
    </source>
</evidence>
<proteinExistence type="inferred from homology"/>
<evidence type="ECO:0000256" key="1">
    <source>
        <dbReference type="ARBA" id="ARBA00022737"/>
    </source>
</evidence>
<dbReference type="SUPFAM" id="SSF48452">
    <property type="entry name" value="TPR-like"/>
    <property type="match status" value="1"/>
</dbReference>
<feature type="region of interest" description="Disordered" evidence="6">
    <location>
        <begin position="107"/>
        <end position="148"/>
    </location>
</feature>
<feature type="repeat" description="TPR" evidence="5">
    <location>
        <begin position="206"/>
        <end position="239"/>
    </location>
</feature>
<feature type="repeat" description="TPR" evidence="5">
    <location>
        <begin position="138"/>
        <end position="171"/>
    </location>
</feature>
<dbReference type="PANTHER" id="PTHR46423:SF1">
    <property type="entry name" value="RNA POLYMERASE II-ASSOCIATED PROTEIN 3"/>
    <property type="match status" value="1"/>
</dbReference>
<feature type="region of interest" description="Disordered" evidence="6">
    <location>
        <begin position="331"/>
        <end position="455"/>
    </location>
</feature>
<dbReference type="PROSITE" id="PS50293">
    <property type="entry name" value="TPR_REGION"/>
    <property type="match status" value="1"/>
</dbReference>
<dbReference type="Proteomes" id="UP000694888">
    <property type="component" value="Unplaced"/>
</dbReference>
<evidence type="ECO:0000256" key="4">
    <source>
        <dbReference type="ARBA" id="ARBA00040133"/>
    </source>
</evidence>
<dbReference type="InterPro" id="IPR011990">
    <property type="entry name" value="TPR-like_helical_dom_sf"/>
</dbReference>
<evidence type="ECO:0000256" key="5">
    <source>
        <dbReference type="PROSITE-ProRule" id="PRU00339"/>
    </source>
</evidence>
<name>A0ABM0K4M9_APLCA</name>
<reference evidence="9" key="1">
    <citation type="submission" date="2025-08" db="UniProtKB">
        <authorList>
            <consortium name="RefSeq"/>
        </authorList>
    </citation>
    <scope>IDENTIFICATION</scope>
</reference>
<evidence type="ECO:0000256" key="6">
    <source>
        <dbReference type="SAM" id="MobiDB-lite"/>
    </source>
</evidence>
<dbReference type="Gene3D" id="1.25.40.10">
    <property type="entry name" value="Tetratricopeptide repeat domain"/>
    <property type="match status" value="1"/>
</dbReference>
<dbReference type="SMART" id="SM00028">
    <property type="entry name" value="TPR"/>
    <property type="match status" value="3"/>
</dbReference>